<dbReference type="OMA" id="FAQNTRC"/>
<keyword evidence="1" id="KW-0808">Transferase</keyword>
<feature type="compositionally biased region" description="Basic residues" evidence="5">
    <location>
        <begin position="451"/>
        <end position="480"/>
    </location>
</feature>
<dbReference type="InterPro" id="IPR016064">
    <property type="entry name" value="NAD/diacylglycerol_kinase_sf"/>
</dbReference>
<feature type="transmembrane region" description="Helical" evidence="6">
    <location>
        <begin position="36"/>
        <end position="56"/>
    </location>
</feature>
<reference evidence="8 9" key="1">
    <citation type="submission" date="2010-05" db="EMBL/GenBank/DDBJ databases">
        <title>The Genome Sequence of Thecamonas trahens ATCC 50062.</title>
        <authorList>
            <consortium name="The Broad Institute Genome Sequencing Platform"/>
            <person name="Russ C."/>
            <person name="Cuomo C."/>
            <person name="Shea T."/>
            <person name="Young S.K."/>
            <person name="Zeng Q."/>
            <person name="Koehrsen M."/>
            <person name="Haas B."/>
            <person name="Borodovsky M."/>
            <person name="Guigo R."/>
            <person name="Alvarado L."/>
            <person name="Berlin A."/>
            <person name="Bochicchio J."/>
            <person name="Borenstein D."/>
            <person name="Chapman S."/>
            <person name="Chen Z."/>
            <person name="Freedman E."/>
            <person name="Gellesch M."/>
            <person name="Goldberg J."/>
            <person name="Griggs A."/>
            <person name="Gujja S."/>
            <person name="Heilman E."/>
            <person name="Heiman D."/>
            <person name="Hepburn T."/>
            <person name="Howarth C."/>
            <person name="Jen D."/>
            <person name="Larson L."/>
            <person name="Mehta T."/>
            <person name="Park D."/>
            <person name="Pearson M."/>
            <person name="Roberts A."/>
            <person name="Saif S."/>
            <person name="Shenoy N."/>
            <person name="Sisk P."/>
            <person name="Stolte C."/>
            <person name="Sykes S."/>
            <person name="Thomson T."/>
            <person name="Walk T."/>
            <person name="White J."/>
            <person name="Yandava C."/>
            <person name="Burger G."/>
            <person name="Gray M.W."/>
            <person name="Holland P.W.H."/>
            <person name="King N."/>
            <person name="Lang F.B.F."/>
            <person name="Roger A.J."/>
            <person name="Ruiz-Trillo I."/>
            <person name="Lander E."/>
            <person name="Nusbaum C."/>
        </authorList>
    </citation>
    <scope>NUCLEOTIDE SEQUENCE [LARGE SCALE GENOMIC DNA]</scope>
    <source>
        <strain evidence="8 9">ATCC 50062</strain>
    </source>
</reference>
<dbReference type="Proteomes" id="UP000054408">
    <property type="component" value="Unassembled WGS sequence"/>
</dbReference>
<keyword evidence="6" id="KW-1133">Transmembrane helix</keyword>
<dbReference type="STRING" id="461836.A0A0L0D660"/>
<keyword evidence="3 8" id="KW-0418">Kinase</keyword>
<dbReference type="InterPro" id="IPR050187">
    <property type="entry name" value="Lipid_Phosphate_FormReg"/>
</dbReference>
<organism evidence="8 9">
    <name type="scientific">Thecamonas trahens ATCC 50062</name>
    <dbReference type="NCBI Taxonomy" id="461836"/>
    <lineage>
        <taxon>Eukaryota</taxon>
        <taxon>Apusozoa</taxon>
        <taxon>Apusomonadida</taxon>
        <taxon>Apusomonadidae</taxon>
        <taxon>Thecamonas</taxon>
    </lineage>
</organism>
<evidence type="ECO:0000256" key="3">
    <source>
        <dbReference type="ARBA" id="ARBA00022777"/>
    </source>
</evidence>
<keyword evidence="6" id="KW-0812">Transmembrane</keyword>
<evidence type="ECO:0000256" key="5">
    <source>
        <dbReference type="SAM" id="MobiDB-lite"/>
    </source>
</evidence>
<feature type="domain" description="DAGKc" evidence="7">
    <location>
        <begin position="117"/>
        <end position="254"/>
    </location>
</feature>
<evidence type="ECO:0000256" key="4">
    <source>
        <dbReference type="ARBA" id="ARBA00022840"/>
    </source>
</evidence>
<keyword evidence="6" id="KW-0472">Membrane</keyword>
<dbReference type="Pfam" id="PF19279">
    <property type="entry name" value="YegS_C"/>
    <property type="match status" value="1"/>
</dbReference>
<accession>A0A0L0D660</accession>
<dbReference type="Gene3D" id="2.60.200.40">
    <property type="match status" value="1"/>
</dbReference>
<evidence type="ECO:0000259" key="7">
    <source>
        <dbReference type="PROSITE" id="PS50146"/>
    </source>
</evidence>
<dbReference type="OrthoDB" id="3853857at2759"/>
<dbReference type="SMART" id="SM00046">
    <property type="entry name" value="DAGKc"/>
    <property type="match status" value="1"/>
</dbReference>
<dbReference type="PANTHER" id="PTHR12358">
    <property type="entry name" value="SPHINGOSINE KINASE"/>
    <property type="match status" value="1"/>
</dbReference>
<dbReference type="Pfam" id="PF00781">
    <property type="entry name" value="DAGK_cat"/>
    <property type="match status" value="1"/>
</dbReference>
<evidence type="ECO:0000256" key="1">
    <source>
        <dbReference type="ARBA" id="ARBA00022679"/>
    </source>
</evidence>
<keyword evidence="9" id="KW-1185">Reference proteome</keyword>
<dbReference type="InterPro" id="IPR017438">
    <property type="entry name" value="ATP-NAD_kinase_N"/>
</dbReference>
<dbReference type="AlphaFoldDB" id="A0A0L0D660"/>
<keyword evidence="2" id="KW-0547">Nucleotide-binding</keyword>
<protein>
    <submittedName>
        <fullName evidence="8">Diacylglycerol kinase catalytic region</fullName>
    </submittedName>
</protein>
<dbReference type="PROSITE" id="PS50146">
    <property type="entry name" value="DAGK"/>
    <property type="match status" value="1"/>
</dbReference>
<evidence type="ECO:0000313" key="8">
    <source>
        <dbReference type="EMBL" id="KNC47872.1"/>
    </source>
</evidence>
<dbReference type="RefSeq" id="XP_013759350.1">
    <property type="nucleotide sequence ID" value="XM_013903896.1"/>
</dbReference>
<dbReference type="GO" id="GO:0005737">
    <property type="term" value="C:cytoplasm"/>
    <property type="evidence" value="ECO:0007669"/>
    <property type="project" value="TreeGrafter"/>
</dbReference>
<dbReference type="GO" id="GO:0001727">
    <property type="term" value="F:lipid kinase activity"/>
    <property type="evidence" value="ECO:0007669"/>
    <property type="project" value="TreeGrafter"/>
</dbReference>
<evidence type="ECO:0000313" key="9">
    <source>
        <dbReference type="Proteomes" id="UP000054408"/>
    </source>
</evidence>
<dbReference type="GeneID" id="25563665"/>
<name>A0A0L0D660_THETB</name>
<dbReference type="eggNOG" id="KOG1116">
    <property type="taxonomic scope" value="Eukaryota"/>
</dbReference>
<evidence type="ECO:0000256" key="2">
    <source>
        <dbReference type="ARBA" id="ARBA00022741"/>
    </source>
</evidence>
<dbReference type="Gene3D" id="3.40.50.10330">
    <property type="entry name" value="Probable inorganic polyphosphate/atp-NAD kinase, domain 1"/>
    <property type="match status" value="1"/>
</dbReference>
<dbReference type="EMBL" id="GL349448">
    <property type="protein sequence ID" value="KNC47872.1"/>
    <property type="molecule type" value="Genomic_DNA"/>
</dbReference>
<dbReference type="GO" id="GO:0005524">
    <property type="term" value="F:ATP binding"/>
    <property type="evidence" value="ECO:0007669"/>
    <property type="project" value="UniProtKB-KW"/>
</dbReference>
<feature type="transmembrane region" description="Helical" evidence="6">
    <location>
        <begin position="68"/>
        <end position="88"/>
    </location>
</feature>
<proteinExistence type="predicted"/>
<dbReference type="InterPro" id="IPR045540">
    <property type="entry name" value="YegS/DAGK_C"/>
</dbReference>
<dbReference type="GO" id="GO:0016020">
    <property type="term" value="C:membrane"/>
    <property type="evidence" value="ECO:0007669"/>
    <property type="project" value="TreeGrafter"/>
</dbReference>
<keyword evidence="4" id="KW-0067">ATP-binding</keyword>
<dbReference type="InterPro" id="IPR001206">
    <property type="entry name" value="Diacylglycerol_kinase_cat_dom"/>
</dbReference>
<dbReference type="SUPFAM" id="SSF111331">
    <property type="entry name" value="NAD kinase/diacylglycerol kinase-like"/>
    <property type="match status" value="1"/>
</dbReference>
<dbReference type="PANTHER" id="PTHR12358:SF31">
    <property type="entry name" value="ACYLGLYCEROL KINASE, MITOCHONDRIAL"/>
    <property type="match status" value="1"/>
</dbReference>
<evidence type="ECO:0000256" key="6">
    <source>
        <dbReference type="SAM" id="Phobius"/>
    </source>
</evidence>
<gene>
    <name evidence="8" type="ORF">AMSG_04102</name>
</gene>
<sequence length="508" mass="54878">MHRLSSSFSWDTVLTKEQMRRFPSFCDGAERINTYVLGWCVVTLVAPLGIVLPFLLSNDYSDDTSLTLWIVFIACIVLGCGFCCWRLSPVYFGGLCCAPASTPKTHPFMNDEPVVRVPLKRLGLIVNPLSGNKKGVRIVSDILRPVFEDEFGIEVKVFETEYAGHAVVLAETIDTSKLDGLVVAGGDGSFHEVVNGMMRRTDGSAVPIGLIPSGTGNAVGHSLGLFKTRLAQAARRIARGEVYHMDVNRVKFKPNPHARSVVKFSAMTICWGLVGDIGVAAELHRNETIGKYAHAAWVGFKAKPEKVTITISGGDLDEPITFNQNLMTAFIQNTPHFGEGYYVVPSAKLDDGCMDIAILEQAHRGELLKTFTQLPRGAHTGNRKIQTYRIQKAVIVPASSPGLINIDGEVIPFDGPITVSTIPHALSIFVASDSHLPDADLPEPGPITGKSKVKGKGNGKGKGKAAKAIKAAKTKAKATKATKATKVTKAAKGKKRTEPESYDSYYSA</sequence>
<feature type="region of interest" description="Disordered" evidence="5">
    <location>
        <begin position="442"/>
        <end position="508"/>
    </location>
</feature>
<dbReference type="GO" id="GO:0046512">
    <property type="term" value="P:sphingosine biosynthetic process"/>
    <property type="evidence" value="ECO:0007669"/>
    <property type="project" value="TreeGrafter"/>
</dbReference>